<dbReference type="EMBL" id="BMLX01000004">
    <property type="protein sequence ID" value="GGP23005.1"/>
    <property type="molecule type" value="Genomic_DNA"/>
</dbReference>
<protein>
    <submittedName>
        <fullName evidence="1">Uncharacterized protein</fullName>
    </submittedName>
</protein>
<accession>A0ABQ2PCM8</accession>
<reference evidence="2" key="1">
    <citation type="journal article" date="2019" name="Int. J. Syst. Evol. Microbiol.">
        <title>The Global Catalogue of Microorganisms (GCM) 10K type strain sequencing project: providing services to taxonomists for standard genome sequencing and annotation.</title>
        <authorList>
            <consortium name="The Broad Institute Genomics Platform"/>
            <consortium name="The Broad Institute Genome Sequencing Center for Infectious Disease"/>
            <person name="Wu L."/>
            <person name="Ma J."/>
        </authorList>
    </citation>
    <scope>NUCLEOTIDE SEQUENCE [LARGE SCALE GENOMIC DNA]</scope>
    <source>
        <strain evidence="2">CGMCC 1.8859</strain>
    </source>
</reference>
<organism evidence="1 2">
    <name type="scientific">Silvimonas iriomotensis</name>
    <dbReference type="NCBI Taxonomy" id="449662"/>
    <lineage>
        <taxon>Bacteria</taxon>
        <taxon>Pseudomonadati</taxon>
        <taxon>Pseudomonadota</taxon>
        <taxon>Betaproteobacteria</taxon>
        <taxon>Neisseriales</taxon>
        <taxon>Chitinibacteraceae</taxon>
        <taxon>Silvimonas</taxon>
    </lineage>
</organism>
<dbReference type="Proteomes" id="UP000637267">
    <property type="component" value="Unassembled WGS sequence"/>
</dbReference>
<name>A0ABQ2PCM8_9NEIS</name>
<evidence type="ECO:0000313" key="2">
    <source>
        <dbReference type="Proteomes" id="UP000637267"/>
    </source>
</evidence>
<proteinExistence type="predicted"/>
<sequence>MANVGRIMAMEQRRHMLQSNKNGTAQMVTRPYALRRGRKLTFGAGNREMAGMWL</sequence>
<evidence type="ECO:0000313" key="1">
    <source>
        <dbReference type="EMBL" id="GGP23005.1"/>
    </source>
</evidence>
<gene>
    <name evidence="1" type="ORF">GCM10010970_30050</name>
</gene>
<comment type="caution">
    <text evidence="1">The sequence shown here is derived from an EMBL/GenBank/DDBJ whole genome shotgun (WGS) entry which is preliminary data.</text>
</comment>
<keyword evidence="2" id="KW-1185">Reference proteome</keyword>